<gene>
    <name evidence="3" type="ORF">QVE165_LOCUS12811</name>
</gene>
<dbReference type="InterPro" id="IPR018247">
    <property type="entry name" value="EF_Hand_1_Ca_BS"/>
</dbReference>
<evidence type="ECO:0000256" key="1">
    <source>
        <dbReference type="ARBA" id="ARBA00022837"/>
    </source>
</evidence>
<dbReference type="Pfam" id="PF00036">
    <property type="entry name" value="EF-hand_1"/>
    <property type="match status" value="1"/>
</dbReference>
<evidence type="ECO:0000313" key="3">
    <source>
        <dbReference type="EMBL" id="CAF0962059.1"/>
    </source>
</evidence>
<proteinExistence type="predicted"/>
<comment type="caution">
    <text evidence="3">The sequence shown here is derived from an EMBL/GenBank/DDBJ whole genome shotgun (WGS) entry which is preliminary data.</text>
</comment>
<keyword evidence="1" id="KW-0106">Calcium</keyword>
<dbReference type="Proteomes" id="UP000663832">
    <property type="component" value="Unassembled WGS sequence"/>
</dbReference>
<dbReference type="PROSITE" id="PS50222">
    <property type="entry name" value="EF_HAND_2"/>
    <property type="match status" value="1"/>
</dbReference>
<name>A0A814E2E5_9BILA</name>
<dbReference type="PROSITE" id="PS00018">
    <property type="entry name" value="EF_HAND_1"/>
    <property type="match status" value="1"/>
</dbReference>
<dbReference type="CDD" id="cd00051">
    <property type="entry name" value="EFh"/>
    <property type="match status" value="1"/>
</dbReference>
<dbReference type="AlphaFoldDB" id="A0A814E2E5"/>
<dbReference type="SMART" id="SM00054">
    <property type="entry name" value="EFh"/>
    <property type="match status" value="1"/>
</dbReference>
<dbReference type="InterPro" id="IPR011992">
    <property type="entry name" value="EF-hand-dom_pair"/>
</dbReference>
<feature type="domain" description="EF-hand" evidence="2">
    <location>
        <begin position="66"/>
        <end position="101"/>
    </location>
</feature>
<dbReference type="SUPFAM" id="SSF47473">
    <property type="entry name" value="EF-hand"/>
    <property type="match status" value="1"/>
</dbReference>
<protein>
    <recommendedName>
        <fullName evidence="2">EF-hand domain-containing protein</fullName>
    </recommendedName>
</protein>
<organism evidence="3 4">
    <name type="scientific">Adineta steineri</name>
    <dbReference type="NCBI Taxonomy" id="433720"/>
    <lineage>
        <taxon>Eukaryota</taxon>
        <taxon>Metazoa</taxon>
        <taxon>Spiralia</taxon>
        <taxon>Gnathifera</taxon>
        <taxon>Rotifera</taxon>
        <taxon>Eurotatoria</taxon>
        <taxon>Bdelloidea</taxon>
        <taxon>Adinetida</taxon>
        <taxon>Adinetidae</taxon>
        <taxon>Adineta</taxon>
    </lineage>
</organism>
<accession>A0A814E2E5</accession>
<sequence>MGNQQANVAAYNTWDLNAYSQMTGLSPAQIQQLEIAFNQRTAATGGRMTINEFKTVYASIAGLTWNFNADAERIFLMFDRDGNGVLTFNEFLMAYLMLQRGANPVQRWEYMVNYYPVSRPGYLSAVEAEMLYNNMQQFYGFPAQQNYYTTAWSQLGGATSGYVPAQQFVQALVPMIPQNYIW</sequence>
<dbReference type="InterPro" id="IPR002048">
    <property type="entry name" value="EF_hand_dom"/>
</dbReference>
<reference evidence="3" key="1">
    <citation type="submission" date="2021-02" db="EMBL/GenBank/DDBJ databases">
        <authorList>
            <person name="Nowell W R."/>
        </authorList>
    </citation>
    <scope>NUCLEOTIDE SEQUENCE</scope>
</reference>
<dbReference type="Gene3D" id="1.10.238.10">
    <property type="entry name" value="EF-hand"/>
    <property type="match status" value="1"/>
</dbReference>
<evidence type="ECO:0000259" key="2">
    <source>
        <dbReference type="PROSITE" id="PS50222"/>
    </source>
</evidence>
<dbReference type="GO" id="GO:0005509">
    <property type="term" value="F:calcium ion binding"/>
    <property type="evidence" value="ECO:0007669"/>
    <property type="project" value="InterPro"/>
</dbReference>
<dbReference type="EMBL" id="CAJNOM010000064">
    <property type="protein sequence ID" value="CAF0962059.1"/>
    <property type="molecule type" value="Genomic_DNA"/>
</dbReference>
<keyword evidence="4" id="KW-1185">Reference proteome</keyword>
<dbReference type="OrthoDB" id="9972137at2759"/>
<evidence type="ECO:0000313" key="4">
    <source>
        <dbReference type="Proteomes" id="UP000663832"/>
    </source>
</evidence>